<proteinExistence type="predicted"/>
<accession>A0AAJ7P9N7</accession>
<evidence type="ECO:0000256" key="5">
    <source>
        <dbReference type="SAM" id="Phobius"/>
    </source>
</evidence>
<dbReference type="Proteomes" id="UP000694867">
    <property type="component" value="Unplaced"/>
</dbReference>
<organism evidence="6 7">
    <name type="scientific">Galendromus occidentalis</name>
    <name type="common">western predatory mite</name>
    <dbReference type="NCBI Taxonomy" id="34638"/>
    <lineage>
        <taxon>Eukaryota</taxon>
        <taxon>Metazoa</taxon>
        <taxon>Ecdysozoa</taxon>
        <taxon>Arthropoda</taxon>
        <taxon>Chelicerata</taxon>
        <taxon>Arachnida</taxon>
        <taxon>Acari</taxon>
        <taxon>Parasitiformes</taxon>
        <taxon>Mesostigmata</taxon>
        <taxon>Gamasina</taxon>
        <taxon>Phytoseioidea</taxon>
        <taxon>Phytoseiidae</taxon>
        <taxon>Typhlodrominae</taxon>
        <taxon>Galendromus</taxon>
    </lineage>
</organism>
<dbReference type="RefSeq" id="XP_018494833.1">
    <property type="nucleotide sequence ID" value="XM_018639317.1"/>
</dbReference>
<sequence length="334" mass="35741">MVTTRRTKEIYTLLFILGNFALGLVSAIIGPTLLDLAEIYNVEIDEVSHLFTSRSGLSTALYPVCGNLWIAHAVSVANGITLVLFEAGTYVALANLWKDPTFALQLYMLGYGSAVFIIPFISEPFLSESSPLISGKLQPAAASRIYLPYAGVGAFCVVLGVSQGVFSAVAPLPAKEGAKPNAESPAEGTSEPEKGSKAVEISLVMLMMLIILLCTSLEMTFTGMITSFVVESDLHLTKSDGAFLGGVFRAAFFAGRILAVIGYKLSMTFIMMSCLTSTLLSSVIFVLFVLKAPFVVWLANAGLGLGLSALFGTSITWTCQYITLKHWHMAATMV</sequence>
<feature type="transmembrane region" description="Helical" evidence="5">
    <location>
        <begin position="106"/>
        <end position="126"/>
    </location>
</feature>
<feature type="transmembrane region" description="Helical" evidence="5">
    <location>
        <begin position="146"/>
        <end position="169"/>
    </location>
</feature>
<feature type="transmembrane region" description="Helical" evidence="5">
    <location>
        <begin position="269"/>
        <end position="290"/>
    </location>
</feature>
<evidence type="ECO:0000256" key="2">
    <source>
        <dbReference type="ARBA" id="ARBA00022989"/>
    </source>
</evidence>
<dbReference type="GeneID" id="100901777"/>
<evidence type="ECO:0000256" key="3">
    <source>
        <dbReference type="ARBA" id="ARBA00023136"/>
    </source>
</evidence>
<evidence type="ECO:0000313" key="7">
    <source>
        <dbReference type="RefSeq" id="XP_018494833.1"/>
    </source>
</evidence>
<feature type="transmembrane region" description="Helical" evidence="5">
    <location>
        <begin position="203"/>
        <end position="230"/>
    </location>
</feature>
<keyword evidence="7" id="KW-0813">Transport</keyword>
<dbReference type="KEGG" id="goe:100901777"/>
<feature type="transmembrane region" description="Helical" evidence="5">
    <location>
        <begin position="296"/>
        <end position="319"/>
    </location>
</feature>
<evidence type="ECO:0000313" key="6">
    <source>
        <dbReference type="Proteomes" id="UP000694867"/>
    </source>
</evidence>
<dbReference type="SUPFAM" id="SSF103473">
    <property type="entry name" value="MFS general substrate transporter"/>
    <property type="match status" value="1"/>
</dbReference>
<dbReference type="InterPro" id="IPR036259">
    <property type="entry name" value="MFS_trans_sf"/>
</dbReference>
<feature type="transmembrane region" description="Helical" evidence="5">
    <location>
        <begin position="69"/>
        <end position="94"/>
    </location>
</feature>
<dbReference type="AlphaFoldDB" id="A0AAJ7P9N7"/>
<keyword evidence="6" id="KW-1185">Reference proteome</keyword>
<name>A0AAJ7P9N7_9ACAR</name>
<keyword evidence="7" id="KW-0762">Sugar transport</keyword>
<feature type="region of interest" description="Disordered" evidence="4">
    <location>
        <begin position="175"/>
        <end position="194"/>
    </location>
</feature>
<dbReference type="PANTHER" id="PTHR23121">
    <property type="entry name" value="SODIUM-DEPENDENT GLUCOSE TRANSPORTER 1"/>
    <property type="match status" value="1"/>
</dbReference>
<feature type="transmembrane region" description="Helical" evidence="5">
    <location>
        <begin position="242"/>
        <end position="262"/>
    </location>
</feature>
<reference evidence="7" key="1">
    <citation type="submission" date="2025-08" db="UniProtKB">
        <authorList>
            <consortium name="RefSeq"/>
        </authorList>
    </citation>
    <scope>IDENTIFICATION</scope>
</reference>
<keyword evidence="3 5" id="KW-0472">Membrane</keyword>
<keyword evidence="2 5" id="KW-1133">Transmembrane helix</keyword>
<evidence type="ECO:0000256" key="4">
    <source>
        <dbReference type="SAM" id="MobiDB-lite"/>
    </source>
</evidence>
<evidence type="ECO:0000256" key="1">
    <source>
        <dbReference type="ARBA" id="ARBA00022692"/>
    </source>
</evidence>
<gene>
    <name evidence="7" type="primary">LOC100901777</name>
</gene>
<keyword evidence="1 5" id="KW-0812">Transmembrane</keyword>
<feature type="transmembrane region" description="Helical" evidence="5">
    <location>
        <begin position="12"/>
        <end position="34"/>
    </location>
</feature>
<protein>
    <submittedName>
        <fullName evidence="7">Sodium-dependent glucose transporter 1</fullName>
    </submittedName>
</protein>
<dbReference type="PANTHER" id="PTHR23121:SF10">
    <property type="entry name" value="MAJOR FACILITATOR SUPERFAMILY DOMAIN-CONTAINING PROTEIN 4A"/>
    <property type="match status" value="1"/>
</dbReference>